<comment type="caution">
    <text evidence="1">The sequence shown here is derived from an EMBL/GenBank/DDBJ whole genome shotgun (WGS) entry which is preliminary data.</text>
</comment>
<evidence type="ECO:0000313" key="2">
    <source>
        <dbReference type="Proteomes" id="UP000256220"/>
    </source>
</evidence>
<dbReference type="RefSeq" id="WP_091596489.1">
    <property type="nucleotide sequence ID" value="NZ_JFBM01000005.1"/>
</dbReference>
<dbReference type="AlphaFoldDB" id="A0A2P2FYQ4"/>
<keyword evidence="2" id="KW-1185">Reference proteome</keyword>
<dbReference type="EMBL" id="JFBM01000005">
    <property type="protein sequence ID" value="KFU81844.1"/>
    <property type="molecule type" value="Genomic_DNA"/>
</dbReference>
<dbReference type="Proteomes" id="UP000256220">
    <property type="component" value="Unassembled WGS sequence"/>
</dbReference>
<name>A0A2P2FYQ4_AMYLU</name>
<gene>
    <name evidence="1" type="ORF">BB31_08325</name>
</gene>
<sequence>MREPGWPDELDAVRVVYTRGYDAIPEDISEAVIGEVRYLLTVQAGPTSTTVGGESVAFASPAATMPPAWTRAVDRYRLHRGDMP</sequence>
<evidence type="ECO:0000313" key="1">
    <source>
        <dbReference type="EMBL" id="KFU81844.1"/>
    </source>
</evidence>
<reference evidence="1 2" key="1">
    <citation type="journal article" date="2014" name="Genome Announc.">
        <title>Draft Genome Sequence of Amycolatopsis lurida NRRL 2430, Producer of the Glycopeptide Family Antibiotic Ristocetin.</title>
        <authorList>
            <person name="Kwun M.J."/>
            <person name="Hong H.J."/>
        </authorList>
    </citation>
    <scope>NUCLEOTIDE SEQUENCE [LARGE SCALE GENOMIC DNA]</scope>
    <source>
        <strain evidence="1 2">NRRL 2430</strain>
    </source>
</reference>
<organism evidence="1 2">
    <name type="scientific">Amycolatopsis lurida NRRL 2430</name>
    <dbReference type="NCBI Taxonomy" id="1460371"/>
    <lineage>
        <taxon>Bacteria</taxon>
        <taxon>Bacillati</taxon>
        <taxon>Actinomycetota</taxon>
        <taxon>Actinomycetes</taxon>
        <taxon>Pseudonocardiales</taxon>
        <taxon>Pseudonocardiaceae</taxon>
        <taxon>Amycolatopsis</taxon>
    </lineage>
</organism>
<accession>A0A2P2FYQ4</accession>
<protein>
    <submittedName>
        <fullName evidence="1">Uncharacterized protein</fullName>
    </submittedName>
</protein>
<proteinExistence type="predicted"/>